<evidence type="ECO:0000256" key="5">
    <source>
        <dbReference type="ARBA" id="ARBA00023136"/>
    </source>
</evidence>
<feature type="transmembrane region" description="Helical" evidence="6">
    <location>
        <begin position="286"/>
        <end position="305"/>
    </location>
</feature>
<dbReference type="PANTHER" id="PTHR30238">
    <property type="entry name" value="MEMBRANE BOUND PREDICTED REDOX MODULATOR"/>
    <property type="match status" value="1"/>
</dbReference>
<dbReference type="PANTHER" id="PTHR30238:SF0">
    <property type="entry name" value="THYLAKOID MEMBRANE PROTEIN TERC, CHLOROPLASTIC"/>
    <property type="match status" value="1"/>
</dbReference>
<evidence type="ECO:0000256" key="1">
    <source>
        <dbReference type="ARBA" id="ARBA00004141"/>
    </source>
</evidence>
<name>A0ABZ1BQS4_9FIRM</name>
<comment type="subcellular location">
    <subcellularLocation>
        <location evidence="1">Membrane</location>
        <topology evidence="1">Multi-pass membrane protein</topology>
    </subcellularLocation>
</comment>
<evidence type="ECO:0000313" key="7">
    <source>
        <dbReference type="EMBL" id="WRP15044.1"/>
    </source>
</evidence>
<accession>A0ABZ1BQS4</accession>
<dbReference type="NCBIfam" id="TIGR03718">
    <property type="entry name" value="R_switched_Alx"/>
    <property type="match status" value="1"/>
</dbReference>
<dbReference type="RefSeq" id="WP_324669433.1">
    <property type="nucleotide sequence ID" value="NZ_CP141614.1"/>
</dbReference>
<proteinExistence type="inferred from homology"/>
<keyword evidence="5 6" id="KW-0472">Membrane</keyword>
<keyword evidence="4 6" id="KW-1133">Transmembrane helix</keyword>
<feature type="transmembrane region" description="Helical" evidence="6">
    <location>
        <begin position="109"/>
        <end position="130"/>
    </location>
</feature>
<comment type="similarity">
    <text evidence="2">Belongs to the TerC family.</text>
</comment>
<dbReference type="EMBL" id="CP141614">
    <property type="protein sequence ID" value="WRP15044.1"/>
    <property type="molecule type" value="Genomic_DNA"/>
</dbReference>
<feature type="transmembrane region" description="Helical" evidence="6">
    <location>
        <begin position="12"/>
        <end position="31"/>
    </location>
</feature>
<feature type="transmembrane region" description="Helical" evidence="6">
    <location>
        <begin position="199"/>
        <end position="223"/>
    </location>
</feature>
<evidence type="ECO:0000256" key="2">
    <source>
        <dbReference type="ARBA" id="ARBA00007511"/>
    </source>
</evidence>
<dbReference type="InterPro" id="IPR022369">
    <property type="entry name" value="Integral_membrane_TerC_rswitch"/>
</dbReference>
<feature type="transmembrane region" description="Helical" evidence="6">
    <location>
        <begin position="136"/>
        <end position="154"/>
    </location>
</feature>
<feature type="transmembrane region" description="Helical" evidence="6">
    <location>
        <begin position="85"/>
        <end position="102"/>
    </location>
</feature>
<evidence type="ECO:0000256" key="6">
    <source>
        <dbReference type="SAM" id="Phobius"/>
    </source>
</evidence>
<dbReference type="Proteomes" id="UP001333102">
    <property type="component" value="Chromosome"/>
</dbReference>
<sequence>MPGSLPHNEAWLWIPFVVMVSVALAVDLGVFNRKAHVPSTREAAAWTAVWILLAFIFNGLVYLWVGSQKALEFLAGYLVEKSLSVDNLFVFLMIFSYFSVPARFQHRVLFWGILGAVIIRGIFVAAGAALLSSFHWVAYLFGAFLVYTGLKMALGKERAVEPEHNPVFRFVRRFLPVVSEYRGQAFVVREGGRRLATPLLLVLIFVELTDVVFAIDSVPAVFGITSDPFIVYTSNIFAILGLRALYFLLAGIMPMFRYLKYALSLILAFVGGKMLAADVVHVPITVSLGVIFGLLAAAVLASVVVPAPQPEAEAREQAKTA</sequence>
<organism evidence="7 8">
    <name type="scientific">Geochorda subterranea</name>
    <dbReference type="NCBI Taxonomy" id="3109564"/>
    <lineage>
        <taxon>Bacteria</taxon>
        <taxon>Bacillati</taxon>
        <taxon>Bacillota</taxon>
        <taxon>Limnochordia</taxon>
        <taxon>Limnochordales</taxon>
        <taxon>Geochordaceae</taxon>
        <taxon>Geochorda</taxon>
    </lineage>
</organism>
<feature type="transmembrane region" description="Helical" evidence="6">
    <location>
        <begin position="229"/>
        <end position="249"/>
    </location>
</feature>
<reference evidence="8" key="1">
    <citation type="submission" date="2023-12" db="EMBL/GenBank/DDBJ databases">
        <title>Novel isolates from deep terrestrial aquifers shed light on the physiology and ecology of the class Limnochordia.</title>
        <authorList>
            <person name="Karnachuk O.V."/>
            <person name="Lukina A.P."/>
            <person name="Avakyan M.R."/>
            <person name="Kadnikov V."/>
            <person name="Begmatov S."/>
            <person name="Beletsky A.V."/>
            <person name="Mardanov A.V."/>
            <person name="Ravin N.V."/>
        </authorList>
    </citation>
    <scope>NUCLEOTIDE SEQUENCE [LARGE SCALE GENOMIC DNA]</scope>
    <source>
        <strain evidence="8">LN</strain>
    </source>
</reference>
<keyword evidence="3 6" id="KW-0812">Transmembrane</keyword>
<evidence type="ECO:0000256" key="4">
    <source>
        <dbReference type="ARBA" id="ARBA00022989"/>
    </source>
</evidence>
<evidence type="ECO:0000313" key="8">
    <source>
        <dbReference type="Proteomes" id="UP001333102"/>
    </source>
</evidence>
<protein>
    <submittedName>
        <fullName evidence="7">TerC family protein</fullName>
    </submittedName>
</protein>
<dbReference type="InterPro" id="IPR005496">
    <property type="entry name" value="Integral_membrane_TerC"/>
</dbReference>
<feature type="transmembrane region" description="Helical" evidence="6">
    <location>
        <begin position="261"/>
        <end position="280"/>
    </location>
</feature>
<keyword evidence="8" id="KW-1185">Reference proteome</keyword>
<gene>
    <name evidence="7" type="ORF">VLY81_02385</name>
</gene>
<feature type="transmembrane region" description="Helical" evidence="6">
    <location>
        <begin position="43"/>
        <end position="65"/>
    </location>
</feature>
<evidence type="ECO:0000256" key="3">
    <source>
        <dbReference type="ARBA" id="ARBA00022692"/>
    </source>
</evidence>
<dbReference type="Pfam" id="PF03741">
    <property type="entry name" value="TerC"/>
    <property type="match status" value="1"/>
</dbReference>